<comment type="caution">
    <text evidence="1">The sequence shown here is derived from an EMBL/GenBank/DDBJ whole genome shotgun (WGS) entry which is preliminary data.</text>
</comment>
<protein>
    <recommendedName>
        <fullName evidence="3">Lipocalin-like domain-containing protein</fullName>
    </recommendedName>
</protein>
<reference evidence="2" key="1">
    <citation type="journal article" date="2019" name="Int. J. Syst. Evol. Microbiol.">
        <title>The Global Catalogue of Microorganisms (GCM) 10K type strain sequencing project: providing services to taxonomists for standard genome sequencing and annotation.</title>
        <authorList>
            <consortium name="The Broad Institute Genomics Platform"/>
            <consortium name="The Broad Institute Genome Sequencing Center for Infectious Disease"/>
            <person name="Wu L."/>
            <person name="Ma J."/>
        </authorList>
    </citation>
    <scope>NUCLEOTIDE SEQUENCE [LARGE SCALE GENOMIC DNA]</scope>
    <source>
        <strain evidence="2">KCTC 52368</strain>
    </source>
</reference>
<evidence type="ECO:0000313" key="1">
    <source>
        <dbReference type="EMBL" id="MFD2588871.1"/>
    </source>
</evidence>
<gene>
    <name evidence="1" type="ORF">ACFSQJ_18240</name>
</gene>
<proteinExistence type="predicted"/>
<accession>A0ABW5N250</accession>
<dbReference type="RefSeq" id="WP_377768330.1">
    <property type="nucleotide sequence ID" value="NZ_JBHULB010000082.1"/>
</dbReference>
<name>A0ABW5N250_9FLAO</name>
<sequence>MKTVSRILVAFVLVLSLLQTSCRKEEFEFVGTPPEDGLSSNSTVANLLIRTTLKDGSIDNIVDGASCFSVALPLTVIANGNTLTITDEDGYDEIEFIFEERDDDDDILEIIFPITLIFADYTEEEVNNQTDFDAFVSSCGGENQVDDDIECIDLIYPVALTTFNTNSERFNSFSIVNDKVLFNFITNLDKNDVVDITFPLNLLLSNGDELQVFDLQELENSIADASNNCDEDDDNNFDDDDCQGCNEDEIKELFLSCDDWIVDSLRRDNMFLQTQYEDLSFHFQENDILVVTSSTETFTGNWFVTEAADNIIQIEIVVPGLEDFNGVWDVNEVALVNSQGKVNLLAGNDRLRFANNCSN</sequence>
<dbReference type="EMBL" id="JBHULB010000082">
    <property type="protein sequence ID" value="MFD2588871.1"/>
    <property type="molecule type" value="Genomic_DNA"/>
</dbReference>
<evidence type="ECO:0000313" key="2">
    <source>
        <dbReference type="Proteomes" id="UP001597526"/>
    </source>
</evidence>
<keyword evidence="2" id="KW-1185">Reference proteome</keyword>
<dbReference type="Proteomes" id="UP001597526">
    <property type="component" value="Unassembled WGS sequence"/>
</dbReference>
<evidence type="ECO:0008006" key="3">
    <source>
        <dbReference type="Google" id="ProtNLM"/>
    </source>
</evidence>
<organism evidence="1 2">
    <name type="scientific">Croceitalea marina</name>
    <dbReference type="NCBI Taxonomy" id="1775166"/>
    <lineage>
        <taxon>Bacteria</taxon>
        <taxon>Pseudomonadati</taxon>
        <taxon>Bacteroidota</taxon>
        <taxon>Flavobacteriia</taxon>
        <taxon>Flavobacteriales</taxon>
        <taxon>Flavobacteriaceae</taxon>
        <taxon>Croceitalea</taxon>
    </lineage>
</organism>